<reference evidence="4 5" key="1">
    <citation type="submission" date="2023-05" db="EMBL/GenBank/DDBJ databases">
        <title>B98-5 Cell Line De Novo Hybrid Assembly: An Optical Mapping Approach.</title>
        <authorList>
            <person name="Kananen K."/>
            <person name="Auerbach J.A."/>
            <person name="Kautto E."/>
            <person name="Blachly J.S."/>
        </authorList>
    </citation>
    <scope>NUCLEOTIDE SEQUENCE [LARGE SCALE GENOMIC DNA]</scope>
    <source>
        <strain evidence="4">B95-8</strain>
        <tissue evidence="4">Cell line</tissue>
    </source>
</reference>
<protein>
    <recommendedName>
        <fullName evidence="3">VWFD domain-containing protein</fullName>
    </recommendedName>
</protein>
<evidence type="ECO:0000313" key="5">
    <source>
        <dbReference type="Proteomes" id="UP001266305"/>
    </source>
</evidence>
<evidence type="ECO:0000259" key="3">
    <source>
        <dbReference type="PROSITE" id="PS51233"/>
    </source>
</evidence>
<evidence type="ECO:0000313" key="4">
    <source>
        <dbReference type="EMBL" id="KAK2082608.1"/>
    </source>
</evidence>
<feature type="domain" description="VWFD" evidence="3">
    <location>
        <begin position="12"/>
        <end position="114"/>
    </location>
</feature>
<dbReference type="Pfam" id="PF00094">
    <property type="entry name" value="VWD"/>
    <property type="match status" value="1"/>
</dbReference>
<proteinExistence type="predicted"/>
<comment type="caution">
    <text evidence="4">The sequence shown here is derived from an EMBL/GenBank/DDBJ whole genome shotgun (WGS) entry which is preliminary data.</text>
</comment>
<keyword evidence="5" id="KW-1185">Reference proteome</keyword>
<keyword evidence="2" id="KW-0325">Glycoprotein</keyword>
<dbReference type="Proteomes" id="UP001266305">
    <property type="component" value="Unassembled WGS sequence"/>
</dbReference>
<dbReference type="EMBL" id="JASSZA010000026">
    <property type="protein sequence ID" value="KAK2082608.1"/>
    <property type="molecule type" value="Genomic_DNA"/>
</dbReference>
<organism evidence="4 5">
    <name type="scientific">Saguinus oedipus</name>
    <name type="common">Cotton-top tamarin</name>
    <name type="synonym">Oedipomidas oedipus</name>
    <dbReference type="NCBI Taxonomy" id="9490"/>
    <lineage>
        <taxon>Eukaryota</taxon>
        <taxon>Metazoa</taxon>
        <taxon>Chordata</taxon>
        <taxon>Craniata</taxon>
        <taxon>Vertebrata</taxon>
        <taxon>Euteleostomi</taxon>
        <taxon>Mammalia</taxon>
        <taxon>Eutheria</taxon>
        <taxon>Euarchontoglires</taxon>
        <taxon>Primates</taxon>
        <taxon>Haplorrhini</taxon>
        <taxon>Platyrrhini</taxon>
        <taxon>Cebidae</taxon>
        <taxon>Callitrichinae</taxon>
        <taxon>Saguinus</taxon>
    </lineage>
</organism>
<dbReference type="PROSITE" id="PS51233">
    <property type="entry name" value="VWFD"/>
    <property type="match status" value="1"/>
</dbReference>
<evidence type="ECO:0000256" key="1">
    <source>
        <dbReference type="ARBA" id="ARBA00023157"/>
    </source>
</evidence>
<gene>
    <name evidence="4" type="ORF">P7K49_039989</name>
</gene>
<accession>A0ABQ9TCY7</accession>
<keyword evidence="1" id="KW-1015">Disulfide bond</keyword>
<evidence type="ECO:0000256" key="2">
    <source>
        <dbReference type="ARBA" id="ARBA00023180"/>
    </source>
</evidence>
<dbReference type="InterPro" id="IPR050780">
    <property type="entry name" value="Mucin_vWF_Thrombospondin_sf"/>
</dbReference>
<dbReference type="InterPro" id="IPR001846">
    <property type="entry name" value="VWF_type-D"/>
</dbReference>
<dbReference type="PANTHER" id="PTHR11339">
    <property type="entry name" value="EXTRACELLULAR MATRIX GLYCOPROTEIN RELATED"/>
    <property type="match status" value="1"/>
</dbReference>
<name>A0ABQ9TCY7_SAGOE</name>
<sequence>MSHPPSVPPCPGVCTGSSTRHIVTFDGQNFKLTGSCSYVLFQNKEQDLEVILHNSACSPGARQGCMKSIQVKHSALSVELHSDMEVRSAFCGSRGKAIECQGNLVLLSGAQPSS</sequence>